<dbReference type="Gene3D" id="3.30.70.1880">
    <property type="entry name" value="Protein of unknown function DUF881"/>
    <property type="match status" value="1"/>
</dbReference>
<dbReference type="PANTHER" id="PTHR37313">
    <property type="entry name" value="UPF0749 PROTEIN RV1825"/>
    <property type="match status" value="1"/>
</dbReference>
<evidence type="ECO:0000256" key="1">
    <source>
        <dbReference type="ARBA" id="ARBA00009108"/>
    </source>
</evidence>
<sequence>MKQSISYKFTIVLLIIGFMVAVQYNSMKQPEIRDTRDIWAIRQELAEEKKLHSELLSEIRELDRTLSTYQSMNEQNTGKALSETVDKLRQRAGITDRTGPGIVIDVKPSPESIAYGIPITSIAPDLLTRFVNEVNRFKGIDMEIDGKRYSILSSIREINGWTTVNGLNVSTPPFKIKIVSSTISESEKLYNYLLASSIHDDFYLDNLILDISKPVKDVVIHGMAEKYENLYLEELPKGE</sequence>
<evidence type="ECO:0000313" key="3">
    <source>
        <dbReference type="EMBL" id="MFD1204066.1"/>
    </source>
</evidence>
<dbReference type="RefSeq" id="WP_336823033.1">
    <property type="nucleotide sequence ID" value="NZ_JBHTLT010000016.1"/>
</dbReference>
<name>A0ABW3TTI3_9BACL</name>
<keyword evidence="2" id="KW-0472">Membrane</keyword>
<protein>
    <submittedName>
        <fullName evidence="3">DUF881 domain-containing protein</fullName>
    </submittedName>
</protein>
<dbReference type="PANTHER" id="PTHR37313:SF2">
    <property type="entry name" value="UPF0749 PROTEIN YLXX"/>
    <property type="match status" value="1"/>
</dbReference>
<dbReference type="Proteomes" id="UP001597231">
    <property type="component" value="Unassembled WGS sequence"/>
</dbReference>
<comment type="caution">
    <text evidence="3">The sequence shown here is derived from an EMBL/GenBank/DDBJ whole genome shotgun (WGS) entry which is preliminary data.</text>
</comment>
<dbReference type="EMBL" id="JBHTLT010000016">
    <property type="protein sequence ID" value="MFD1204066.1"/>
    <property type="molecule type" value="Genomic_DNA"/>
</dbReference>
<organism evidence="3 4">
    <name type="scientific">Sporosarcina contaminans</name>
    <dbReference type="NCBI Taxonomy" id="633403"/>
    <lineage>
        <taxon>Bacteria</taxon>
        <taxon>Bacillati</taxon>
        <taxon>Bacillota</taxon>
        <taxon>Bacilli</taxon>
        <taxon>Bacillales</taxon>
        <taxon>Caryophanaceae</taxon>
        <taxon>Sporosarcina</taxon>
    </lineage>
</organism>
<reference evidence="4" key="1">
    <citation type="journal article" date="2019" name="Int. J. Syst. Evol. Microbiol.">
        <title>The Global Catalogue of Microorganisms (GCM) 10K type strain sequencing project: providing services to taxonomists for standard genome sequencing and annotation.</title>
        <authorList>
            <consortium name="The Broad Institute Genomics Platform"/>
            <consortium name="The Broad Institute Genome Sequencing Center for Infectious Disease"/>
            <person name="Wu L."/>
            <person name="Ma J."/>
        </authorList>
    </citation>
    <scope>NUCLEOTIDE SEQUENCE [LARGE SCALE GENOMIC DNA]</scope>
    <source>
        <strain evidence="4">CCUG 53915</strain>
    </source>
</reference>
<evidence type="ECO:0000313" key="4">
    <source>
        <dbReference type="Proteomes" id="UP001597231"/>
    </source>
</evidence>
<keyword evidence="4" id="KW-1185">Reference proteome</keyword>
<proteinExistence type="inferred from homology"/>
<accession>A0ABW3TTI3</accession>
<dbReference type="InterPro" id="IPR010273">
    <property type="entry name" value="DUF881"/>
</dbReference>
<keyword evidence="2" id="KW-0812">Transmembrane</keyword>
<gene>
    <name evidence="3" type="ORF">ACFQ38_02835</name>
</gene>
<feature type="transmembrane region" description="Helical" evidence="2">
    <location>
        <begin position="6"/>
        <end position="24"/>
    </location>
</feature>
<evidence type="ECO:0000256" key="2">
    <source>
        <dbReference type="SAM" id="Phobius"/>
    </source>
</evidence>
<comment type="similarity">
    <text evidence="1">Belongs to the UPF0749 family.</text>
</comment>
<keyword evidence="2" id="KW-1133">Transmembrane helix</keyword>
<dbReference type="Pfam" id="PF05949">
    <property type="entry name" value="DUF881"/>
    <property type="match status" value="1"/>
</dbReference>